<accession>A0A415E884</accession>
<evidence type="ECO:0000313" key="3">
    <source>
        <dbReference type="Proteomes" id="UP000284841"/>
    </source>
</evidence>
<dbReference type="Pfam" id="PF01557">
    <property type="entry name" value="FAA_hydrolase"/>
    <property type="match status" value="1"/>
</dbReference>
<dbReference type="RefSeq" id="WP_118334038.1">
    <property type="nucleotide sequence ID" value="NZ_AP025567.1"/>
</dbReference>
<dbReference type="Proteomes" id="UP000284841">
    <property type="component" value="Unassembled WGS sequence"/>
</dbReference>
<gene>
    <name evidence="2" type="ORF">DW099_05300</name>
</gene>
<dbReference type="EMBL" id="QRMS01000001">
    <property type="protein sequence ID" value="RHJ89971.1"/>
    <property type="molecule type" value="Genomic_DNA"/>
</dbReference>
<proteinExistence type="predicted"/>
<dbReference type="STRING" id="1776384.GCA_900086585_03354"/>
<feature type="domain" description="Fumarylacetoacetase-like C-terminal" evidence="1">
    <location>
        <begin position="78"/>
        <end position="306"/>
    </location>
</feature>
<keyword evidence="2" id="KW-0378">Hydrolase</keyword>
<dbReference type="GO" id="GO:0016787">
    <property type="term" value="F:hydrolase activity"/>
    <property type="evidence" value="ECO:0007669"/>
    <property type="project" value="UniProtKB-KW"/>
</dbReference>
<sequence length="307" mass="34896">MKLATIRYQDNVHAGLVKDGNFYSFRGIDERLPNDMIEFIEKYEDCRPLIEEKLEQATPTCSVNEAKFLSPLPRPRTFRDFMSFEEHVINSGEAAGFDDATMKNMLAVWRRLPAFYFSNTNVFFGPDEPIKMHPHSQRFDMEFEIAVVIGKEGINISKDEASDYIFGMTILNDWSARDIQMEEMQMQLGPAKGKDYANSMGPVIVTMDELQKYALPDDPSKYDMATKLYRNGELIRENNTKSIYHTYCDLIAYSSRETKIYPGDVLGSGTIGGGAMLEYMGKQPFVHAGDKIDMEVEGIGTLKMSVI</sequence>
<dbReference type="InterPro" id="IPR011234">
    <property type="entry name" value="Fumarylacetoacetase-like_C"/>
</dbReference>
<dbReference type="PANTHER" id="PTHR43211:SF1">
    <property type="entry name" value="BLL6422 PROTEIN"/>
    <property type="match status" value="1"/>
</dbReference>
<evidence type="ECO:0000313" key="2">
    <source>
        <dbReference type="EMBL" id="RHJ89971.1"/>
    </source>
</evidence>
<dbReference type="OrthoDB" id="9805307at2"/>
<dbReference type="PANTHER" id="PTHR43211">
    <property type="entry name" value="FUMARYLACETOACETATE HYDROLASE"/>
    <property type="match status" value="1"/>
</dbReference>
<reference evidence="2 3" key="1">
    <citation type="submission" date="2018-08" db="EMBL/GenBank/DDBJ databases">
        <title>A genome reference for cultivated species of the human gut microbiota.</title>
        <authorList>
            <person name="Zou Y."/>
            <person name="Xue W."/>
            <person name="Luo G."/>
        </authorList>
    </citation>
    <scope>NUCLEOTIDE SEQUENCE [LARGE SCALE GENOMIC DNA]</scope>
    <source>
        <strain evidence="2 3">AM07-24</strain>
    </source>
</reference>
<protein>
    <submittedName>
        <fullName evidence="2">Fumarylacetoacetate hydrolase family protein</fullName>
    </submittedName>
</protein>
<evidence type="ECO:0000259" key="1">
    <source>
        <dbReference type="Pfam" id="PF01557"/>
    </source>
</evidence>
<organism evidence="2 3">
    <name type="scientific">Emergencia timonensis</name>
    <dbReference type="NCBI Taxonomy" id="1776384"/>
    <lineage>
        <taxon>Bacteria</taxon>
        <taxon>Bacillati</taxon>
        <taxon>Bacillota</taxon>
        <taxon>Clostridia</taxon>
        <taxon>Peptostreptococcales</taxon>
        <taxon>Anaerovoracaceae</taxon>
        <taxon>Emergencia</taxon>
    </lineage>
</organism>
<name>A0A415E884_9FIRM</name>
<dbReference type="SUPFAM" id="SSF56529">
    <property type="entry name" value="FAH"/>
    <property type="match status" value="1"/>
</dbReference>
<comment type="caution">
    <text evidence="2">The sequence shown here is derived from an EMBL/GenBank/DDBJ whole genome shotgun (WGS) entry which is preliminary data.</text>
</comment>
<dbReference type="AlphaFoldDB" id="A0A415E884"/>
<dbReference type="Gene3D" id="3.90.850.10">
    <property type="entry name" value="Fumarylacetoacetase-like, C-terminal domain"/>
    <property type="match status" value="1"/>
</dbReference>
<keyword evidence="3" id="KW-1185">Reference proteome</keyword>
<dbReference type="InterPro" id="IPR036663">
    <property type="entry name" value="Fumarylacetoacetase_C_sf"/>
</dbReference>